<dbReference type="AlphaFoldDB" id="A0A0F8XQ61"/>
<dbReference type="PANTHER" id="PTHR30250">
    <property type="entry name" value="PST FAMILY PREDICTED COLANIC ACID TRANSPORTER"/>
    <property type="match status" value="1"/>
</dbReference>
<feature type="non-terminal residue" evidence="7">
    <location>
        <position position="1"/>
    </location>
</feature>
<dbReference type="EMBL" id="LAZR01061569">
    <property type="protein sequence ID" value="KKK63325.1"/>
    <property type="molecule type" value="Genomic_DNA"/>
</dbReference>
<comment type="subcellular location">
    <subcellularLocation>
        <location evidence="1">Cell membrane</location>
        <topology evidence="1">Multi-pass membrane protein</topology>
    </subcellularLocation>
</comment>
<evidence type="ECO:0000256" key="6">
    <source>
        <dbReference type="SAM" id="Phobius"/>
    </source>
</evidence>
<dbReference type="Pfam" id="PF01943">
    <property type="entry name" value="Polysacc_synt"/>
    <property type="match status" value="1"/>
</dbReference>
<gene>
    <name evidence="7" type="ORF">LCGC14_2995420</name>
</gene>
<evidence type="ECO:0008006" key="8">
    <source>
        <dbReference type="Google" id="ProtNLM"/>
    </source>
</evidence>
<feature type="transmembrane region" description="Helical" evidence="6">
    <location>
        <begin position="28"/>
        <end position="53"/>
    </location>
</feature>
<accession>A0A0F8XQ61</accession>
<keyword evidence="2" id="KW-1003">Cell membrane</keyword>
<dbReference type="InterPro" id="IPR002797">
    <property type="entry name" value="Polysacc_synth"/>
</dbReference>
<keyword evidence="4 6" id="KW-1133">Transmembrane helix</keyword>
<dbReference type="GO" id="GO:0005886">
    <property type="term" value="C:plasma membrane"/>
    <property type="evidence" value="ECO:0007669"/>
    <property type="project" value="UniProtKB-SubCell"/>
</dbReference>
<dbReference type="PANTHER" id="PTHR30250:SF11">
    <property type="entry name" value="O-ANTIGEN TRANSPORTER-RELATED"/>
    <property type="match status" value="1"/>
</dbReference>
<feature type="transmembrane region" description="Helical" evidence="6">
    <location>
        <begin position="316"/>
        <end position="336"/>
    </location>
</feature>
<evidence type="ECO:0000256" key="3">
    <source>
        <dbReference type="ARBA" id="ARBA00022692"/>
    </source>
</evidence>
<evidence type="ECO:0000256" key="2">
    <source>
        <dbReference type="ARBA" id="ARBA00022475"/>
    </source>
</evidence>
<feature type="transmembrane region" description="Helical" evidence="6">
    <location>
        <begin position="158"/>
        <end position="181"/>
    </location>
</feature>
<sequence length="366" mass="38598">LSQIATYGLAFALRIVLARGLGDSGLGTYSLFFLAVIVAGGIVNLGVGLGNIFFLNKGSHSSRVLLANSLSVLAVTSVLTWLMIAAYGLIAEPQFLVSGRTFWLYAAALPSVVGYVLLTSFLHGSSRFLALTAVATAQGLSGLLMVAGLYAFDALDVFSALAAWAGSFLLADLLALAVIGVRNVDLGGVLRPNWAALKDQVRYGAQGQIANLAQLFNYRLDQFLVAAFISRAAVGHYTVAVGLGESVWWISSAVAMVLLPRLTQMDSERAREMTPLISRNILLVSIVAAAALMAVSPILIRVLFGGDFTPAQTPLLLLMPGIIAASAGRVLGSYLFSQGRVIYNTYATFIALGVTLALDLVLIPTL</sequence>
<feature type="transmembrane region" description="Helical" evidence="6">
    <location>
        <begin position="65"/>
        <end position="90"/>
    </location>
</feature>
<keyword evidence="5 6" id="KW-0472">Membrane</keyword>
<evidence type="ECO:0000256" key="1">
    <source>
        <dbReference type="ARBA" id="ARBA00004651"/>
    </source>
</evidence>
<dbReference type="InterPro" id="IPR050833">
    <property type="entry name" value="Poly_Biosynth_Transport"/>
</dbReference>
<name>A0A0F8XQ61_9ZZZZ</name>
<keyword evidence="3 6" id="KW-0812">Transmembrane</keyword>
<feature type="transmembrane region" description="Helical" evidence="6">
    <location>
        <begin position="282"/>
        <end position="304"/>
    </location>
</feature>
<evidence type="ECO:0000313" key="7">
    <source>
        <dbReference type="EMBL" id="KKK63325.1"/>
    </source>
</evidence>
<organism evidence="7">
    <name type="scientific">marine sediment metagenome</name>
    <dbReference type="NCBI Taxonomy" id="412755"/>
    <lineage>
        <taxon>unclassified sequences</taxon>
        <taxon>metagenomes</taxon>
        <taxon>ecological metagenomes</taxon>
    </lineage>
</organism>
<reference evidence="7" key="1">
    <citation type="journal article" date="2015" name="Nature">
        <title>Complex archaea that bridge the gap between prokaryotes and eukaryotes.</title>
        <authorList>
            <person name="Spang A."/>
            <person name="Saw J.H."/>
            <person name="Jorgensen S.L."/>
            <person name="Zaremba-Niedzwiedzka K."/>
            <person name="Martijn J."/>
            <person name="Lind A.E."/>
            <person name="van Eijk R."/>
            <person name="Schleper C."/>
            <person name="Guy L."/>
            <person name="Ettema T.J."/>
        </authorList>
    </citation>
    <scope>NUCLEOTIDE SEQUENCE</scope>
</reference>
<feature type="transmembrane region" description="Helical" evidence="6">
    <location>
        <begin position="102"/>
        <end position="121"/>
    </location>
</feature>
<comment type="caution">
    <text evidence="7">The sequence shown here is derived from an EMBL/GenBank/DDBJ whole genome shotgun (WGS) entry which is preliminary data.</text>
</comment>
<protein>
    <recommendedName>
        <fullName evidence="8">Polysaccharide biosynthesis protein C-terminal domain-containing protein</fullName>
    </recommendedName>
</protein>
<evidence type="ECO:0000256" key="4">
    <source>
        <dbReference type="ARBA" id="ARBA00022989"/>
    </source>
</evidence>
<feature type="non-terminal residue" evidence="7">
    <location>
        <position position="366"/>
    </location>
</feature>
<proteinExistence type="predicted"/>
<evidence type="ECO:0000256" key="5">
    <source>
        <dbReference type="ARBA" id="ARBA00023136"/>
    </source>
</evidence>
<feature type="transmembrane region" description="Helical" evidence="6">
    <location>
        <begin position="128"/>
        <end position="152"/>
    </location>
</feature>
<feature type="transmembrane region" description="Helical" evidence="6">
    <location>
        <begin position="343"/>
        <end position="363"/>
    </location>
</feature>